<dbReference type="InterPro" id="IPR048279">
    <property type="entry name" value="MdtK-like"/>
</dbReference>
<feature type="transmembrane region" description="Helical" evidence="10">
    <location>
        <begin position="248"/>
        <end position="273"/>
    </location>
</feature>
<reference evidence="12" key="1">
    <citation type="submission" date="2017-12" db="EMBL/GenBank/DDBJ databases">
        <title>Draft genome sequence of Telmatospirillum siberiense 26-4b1T, an acidotolerant peatland alphaproteobacterium potentially involved in sulfur cycling.</title>
        <authorList>
            <person name="Hausmann B."/>
            <person name="Pjevac P."/>
            <person name="Schreck K."/>
            <person name="Herbold C.W."/>
            <person name="Daims H."/>
            <person name="Wagner M."/>
            <person name="Pester M."/>
            <person name="Loy A."/>
        </authorList>
    </citation>
    <scope>NUCLEOTIDE SEQUENCE [LARGE SCALE GENOMIC DNA]</scope>
    <source>
        <strain evidence="12">26-4b1</strain>
    </source>
</reference>
<accession>A0A2N3PSA4</accession>
<gene>
    <name evidence="11" type="ORF">CWS72_16755</name>
</gene>
<evidence type="ECO:0000256" key="3">
    <source>
        <dbReference type="ARBA" id="ARBA00022449"/>
    </source>
</evidence>
<evidence type="ECO:0000256" key="8">
    <source>
        <dbReference type="ARBA" id="ARBA00023136"/>
    </source>
</evidence>
<feature type="transmembrane region" description="Helical" evidence="10">
    <location>
        <begin position="279"/>
        <end position="302"/>
    </location>
</feature>
<dbReference type="RefSeq" id="WP_101251781.1">
    <property type="nucleotide sequence ID" value="NZ_PIUM01000021.1"/>
</dbReference>
<dbReference type="GO" id="GO:0006811">
    <property type="term" value="P:monoatomic ion transport"/>
    <property type="evidence" value="ECO:0007669"/>
    <property type="project" value="UniProtKB-KW"/>
</dbReference>
<keyword evidence="2" id="KW-0813">Transport</keyword>
<evidence type="ECO:0000256" key="1">
    <source>
        <dbReference type="ARBA" id="ARBA00004429"/>
    </source>
</evidence>
<keyword evidence="8 10" id="KW-0472">Membrane</keyword>
<dbReference type="CDD" id="cd13131">
    <property type="entry name" value="MATE_NorM_like"/>
    <property type="match status" value="1"/>
</dbReference>
<dbReference type="GO" id="GO:0005886">
    <property type="term" value="C:plasma membrane"/>
    <property type="evidence" value="ECO:0007669"/>
    <property type="project" value="UniProtKB-SubCell"/>
</dbReference>
<feature type="transmembrane region" description="Helical" evidence="10">
    <location>
        <begin position="400"/>
        <end position="422"/>
    </location>
</feature>
<feature type="transmembrane region" description="Helical" evidence="10">
    <location>
        <begin position="203"/>
        <end position="221"/>
    </location>
</feature>
<keyword evidence="4" id="KW-1003">Cell membrane</keyword>
<dbReference type="GO" id="GO:0042910">
    <property type="term" value="F:xenobiotic transmembrane transporter activity"/>
    <property type="evidence" value="ECO:0007669"/>
    <property type="project" value="InterPro"/>
</dbReference>
<dbReference type="PANTHER" id="PTHR43298">
    <property type="entry name" value="MULTIDRUG RESISTANCE PROTEIN NORM-RELATED"/>
    <property type="match status" value="1"/>
</dbReference>
<dbReference type="OrthoDB" id="9780160at2"/>
<feature type="transmembrane region" description="Helical" evidence="10">
    <location>
        <begin position="54"/>
        <end position="75"/>
    </location>
</feature>
<dbReference type="InterPro" id="IPR002528">
    <property type="entry name" value="MATE_fam"/>
</dbReference>
<feature type="transmembrane region" description="Helical" evidence="10">
    <location>
        <begin position="428"/>
        <end position="448"/>
    </location>
</feature>
<feature type="transmembrane region" description="Helical" evidence="10">
    <location>
        <begin position="361"/>
        <end position="379"/>
    </location>
</feature>
<proteinExistence type="predicted"/>
<dbReference type="PIRSF" id="PIRSF006603">
    <property type="entry name" value="DinF"/>
    <property type="match status" value="1"/>
</dbReference>
<organism evidence="11 12">
    <name type="scientific">Telmatospirillum siberiense</name>
    <dbReference type="NCBI Taxonomy" id="382514"/>
    <lineage>
        <taxon>Bacteria</taxon>
        <taxon>Pseudomonadati</taxon>
        <taxon>Pseudomonadota</taxon>
        <taxon>Alphaproteobacteria</taxon>
        <taxon>Rhodospirillales</taxon>
        <taxon>Rhodospirillaceae</taxon>
        <taxon>Telmatospirillum</taxon>
    </lineage>
</organism>
<keyword evidence="12" id="KW-1185">Reference proteome</keyword>
<keyword evidence="5 10" id="KW-0812">Transmembrane</keyword>
<evidence type="ECO:0000313" key="11">
    <source>
        <dbReference type="EMBL" id="PKU23291.1"/>
    </source>
</evidence>
<dbReference type="Pfam" id="PF01554">
    <property type="entry name" value="MatE"/>
    <property type="match status" value="2"/>
</dbReference>
<dbReference type="PANTHER" id="PTHR43298:SF2">
    <property type="entry name" value="FMN_FAD EXPORTER YEEO-RELATED"/>
    <property type="match status" value="1"/>
</dbReference>
<feature type="transmembrane region" description="Helical" evidence="10">
    <location>
        <begin position="138"/>
        <end position="159"/>
    </location>
</feature>
<dbReference type="GO" id="GO:0015297">
    <property type="term" value="F:antiporter activity"/>
    <property type="evidence" value="ECO:0007669"/>
    <property type="project" value="UniProtKB-KW"/>
</dbReference>
<keyword evidence="6 10" id="KW-1133">Transmembrane helix</keyword>
<keyword evidence="3" id="KW-0050">Antiport</keyword>
<dbReference type="NCBIfam" id="TIGR00797">
    <property type="entry name" value="matE"/>
    <property type="match status" value="1"/>
</dbReference>
<evidence type="ECO:0000256" key="4">
    <source>
        <dbReference type="ARBA" id="ARBA00022475"/>
    </source>
</evidence>
<feature type="transmembrane region" description="Helical" evidence="10">
    <location>
        <begin position="96"/>
        <end position="118"/>
    </location>
</feature>
<feature type="transmembrane region" description="Helical" evidence="10">
    <location>
        <begin position="171"/>
        <end position="191"/>
    </location>
</feature>
<dbReference type="AlphaFoldDB" id="A0A2N3PSA4"/>
<evidence type="ECO:0000256" key="7">
    <source>
        <dbReference type="ARBA" id="ARBA00023065"/>
    </source>
</evidence>
<protein>
    <recommendedName>
        <fullName evidence="9">Multidrug-efflux transporter</fullName>
    </recommendedName>
</protein>
<sequence>MMDSRLAAGGPGRRREFFRILSLAAPLAAAQIAQMVMNLTDSVVMGRIDVDSLAAGSLGGNLSFMMIIMVQGLTMSIQPLVAQARGSGDVSSAGRVIAAGLLISLVASVPLIAVLTQIDHILIAMGEPETIARLTLRYELAFVWAIPPSLLLAVVRNYLMAIERPRPTMIVTVAACLANGVLAWALVFGHLGLPALGLAGSGYATAIVWWASLVVLIAYAGRARLIPPGMAALTGWEIRAGVSAVLRIGWPIAGVMMVEVGLFAGSALLMGHFGPVALAAHQICLGIISLTFMVPLSIGQATTVRVGFHIGAGFPVRARDAGFMALGMGLAFTVFSSAALVLCSHAVFSLYLDANDPQRDAVLAIGVHLILVAAAFQLFDGAQAIASGALRGLKDSRAAMVAGLVGYWVLGMPIGIGLAFGLDFGPIGLWWGFAGGLAATAVLLILRFRHKIDRLIIKHPERMLGVLDYK</sequence>
<evidence type="ECO:0000256" key="9">
    <source>
        <dbReference type="ARBA" id="ARBA00031636"/>
    </source>
</evidence>
<feature type="transmembrane region" description="Helical" evidence="10">
    <location>
        <begin position="323"/>
        <end position="349"/>
    </location>
</feature>
<evidence type="ECO:0000256" key="10">
    <source>
        <dbReference type="SAM" id="Phobius"/>
    </source>
</evidence>
<keyword evidence="7" id="KW-0406">Ion transport</keyword>
<evidence type="ECO:0000256" key="2">
    <source>
        <dbReference type="ARBA" id="ARBA00022448"/>
    </source>
</evidence>
<name>A0A2N3PSA4_9PROT</name>
<comment type="caution">
    <text evidence="11">The sequence shown here is derived from an EMBL/GenBank/DDBJ whole genome shotgun (WGS) entry which is preliminary data.</text>
</comment>
<evidence type="ECO:0000313" key="12">
    <source>
        <dbReference type="Proteomes" id="UP000233293"/>
    </source>
</evidence>
<dbReference type="InterPro" id="IPR050222">
    <property type="entry name" value="MATE_MdtK"/>
</dbReference>
<dbReference type="EMBL" id="PIUM01000021">
    <property type="protein sequence ID" value="PKU23291.1"/>
    <property type="molecule type" value="Genomic_DNA"/>
</dbReference>
<evidence type="ECO:0000256" key="5">
    <source>
        <dbReference type="ARBA" id="ARBA00022692"/>
    </source>
</evidence>
<dbReference type="Proteomes" id="UP000233293">
    <property type="component" value="Unassembled WGS sequence"/>
</dbReference>
<comment type="subcellular location">
    <subcellularLocation>
        <location evidence="1">Cell inner membrane</location>
        <topology evidence="1">Multi-pass membrane protein</topology>
    </subcellularLocation>
</comment>
<evidence type="ECO:0000256" key="6">
    <source>
        <dbReference type="ARBA" id="ARBA00022989"/>
    </source>
</evidence>